<evidence type="ECO:0000313" key="3">
    <source>
        <dbReference type="Proteomes" id="UP001595453"/>
    </source>
</evidence>
<feature type="transmembrane region" description="Helical" evidence="1">
    <location>
        <begin position="29"/>
        <end position="47"/>
    </location>
</feature>
<dbReference type="Pfam" id="PF12679">
    <property type="entry name" value="ABC2_membrane_2"/>
    <property type="match status" value="1"/>
</dbReference>
<organism evidence="2 3">
    <name type="scientific">Pseudoalteromonas fenneropenaei</name>
    <dbReference type="NCBI Taxonomy" id="1737459"/>
    <lineage>
        <taxon>Bacteria</taxon>
        <taxon>Pseudomonadati</taxon>
        <taxon>Pseudomonadota</taxon>
        <taxon>Gammaproteobacteria</taxon>
        <taxon>Alteromonadales</taxon>
        <taxon>Pseudoalteromonadaceae</taxon>
        <taxon>Pseudoalteromonas</taxon>
    </lineage>
</organism>
<feature type="transmembrane region" description="Helical" evidence="1">
    <location>
        <begin position="202"/>
        <end position="223"/>
    </location>
</feature>
<comment type="caution">
    <text evidence="2">The sequence shown here is derived from an EMBL/GenBank/DDBJ whole genome shotgun (WGS) entry which is preliminary data.</text>
</comment>
<keyword evidence="1" id="KW-1133">Transmembrane helix</keyword>
<dbReference type="RefSeq" id="WP_377123773.1">
    <property type="nucleotide sequence ID" value="NZ_JBHRSD010000015.1"/>
</dbReference>
<feature type="transmembrane region" description="Helical" evidence="1">
    <location>
        <begin position="248"/>
        <end position="269"/>
    </location>
</feature>
<keyword evidence="1" id="KW-0472">Membrane</keyword>
<reference evidence="3" key="1">
    <citation type="journal article" date="2019" name="Int. J. Syst. Evol. Microbiol.">
        <title>The Global Catalogue of Microorganisms (GCM) 10K type strain sequencing project: providing services to taxonomists for standard genome sequencing and annotation.</title>
        <authorList>
            <consortium name="The Broad Institute Genomics Platform"/>
            <consortium name="The Broad Institute Genome Sequencing Center for Infectious Disease"/>
            <person name="Wu L."/>
            <person name="Ma J."/>
        </authorList>
    </citation>
    <scope>NUCLEOTIDE SEQUENCE [LARGE SCALE GENOMIC DNA]</scope>
    <source>
        <strain evidence="3">KCTC 42730</strain>
    </source>
</reference>
<feature type="transmembrane region" description="Helical" evidence="1">
    <location>
        <begin position="85"/>
        <end position="107"/>
    </location>
</feature>
<name>A0ABV7CJP4_9GAMM</name>
<feature type="transmembrane region" description="Helical" evidence="1">
    <location>
        <begin position="168"/>
        <end position="190"/>
    </location>
</feature>
<protein>
    <submittedName>
        <fullName evidence="2">ABC transporter permease subunit</fullName>
    </submittedName>
</protein>
<keyword evidence="3" id="KW-1185">Reference proteome</keyword>
<keyword evidence="1" id="KW-0812">Transmembrane</keyword>
<accession>A0ABV7CJP4</accession>
<feature type="transmembrane region" description="Helical" evidence="1">
    <location>
        <begin position="128"/>
        <end position="156"/>
    </location>
</feature>
<proteinExistence type="predicted"/>
<sequence>MDSMLVKGQRVKLFALFECARFFNSRRGITALITYSIVWAFFSYKFVANAIEVLSNEQLKEFVEIAFGFVGMQKVLTLSVAEFSIFWPITIVTMPVLAIFVSSDQLCSDIARGTIRFLTLRASRNEIMLGRFVGQLCVLSVFIGVTLITVIAITLLRDISLWFEALKLAGYLFLQLMIFLLPFVAIMTLFNSYLKSSKQATIHFFLFYILVSVASGVLVYYFGQPFAYIEYLLPDVNIKSAAALEVRWMIYAVPVVQSLFYLTVASFIFNRKEV</sequence>
<dbReference type="Proteomes" id="UP001595453">
    <property type="component" value="Unassembled WGS sequence"/>
</dbReference>
<dbReference type="PANTHER" id="PTHR43471">
    <property type="entry name" value="ABC TRANSPORTER PERMEASE"/>
    <property type="match status" value="1"/>
</dbReference>
<dbReference type="EMBL" id="JBHRSD010000015">
    <property type="protein sequence ID" value="MFC3032862.1"/>
    <property type="molecule type" value="Genomic_DNA"/>
</dbReference>
<gene>
    <name evidence="2" type="ORF">ACFOEE_10055</name>
</gene>
<evidence type="ECO:0000256" key="1">
    <source>
        <dbReference type="SAM" id="Phobius"/>
    </source>
</evidence>
<evidence type="ECO:0000313" key="2">
    <source>
        <dbReference type="EMBL" id="MFC3032862.1"/>
    </source>
</evidence>